<dbReference type="Proteomes" id="UP000253508">
    <property type="component" value="Unassembled WGS sequence"/>
</dbReference>
<sequence>MKRLLVVPAVLLLAGCAPATNTATDDFDLRVGALTTQNVLTLCQASGGLDEPVEEVGGSVTASDPFPAFAPAAEALAAGHIDVGSSGATGVLTALAGNPDLVIVAVEKNDNDSQGIVAAAGSGIASIEDLAGHTVAINEGGTGDYLLRKALDEHGMSIDDVEAVNLAPADAATAFSSGQVDAWATWDQYLVSAQVDLGATLVAYAGDFGAQNPSVHVVSREFADAHPSGVNALYRGLVACADEVVADPSILADAYRDAGVSDAVADAIISHRVPTIAPADEEFAAEFAELASFFAEQGMTDGVIDTSSATADVRTWVEG</sequence>
<evidence type="ECO:0000256" key="1">
    <source>
        <dbReference type="ARBA" id="ARBA00010742"/>
    </source>
</evidence>
<dbReference type="Gene3D" id="3.40.190.10">
    <property type="entry name" value="Periplasmic binding protein-like II"/>
    <property type="match status" value="2"/>
</dbReference>
<dbReference type="RefSeq" id="WP_114118701.1">
    <property type="nucleotide sequence ID" value="NZ_BMHU01000007.1"/>
</dbReference>
<dbReference type="InterPro" id="IPR015168">
    <property type="entry name" value="SsuA/THI5"/>
</dbReference>
<comment type="similarity">
    <text evidence="1">Belongs to the bacterial solute-binding protein SsuA/TauA family.</text>
</comment>
<gene>
    <name evidence="4" type="ORF">DTO57_13125</name>
</gene>
<comment type="caution">
    <text evidence="4">The sequence shown here is derived from an EMBL/GenBank/DDBJ whole genome shotgun (WGS) entry which is preliminary data.</text>
</comment>
<reference evidence="4 5" key="1">
    <citation type="submission" date="2018-07" db="EMBL/GenBank/DDBJ databases">
        <title>Microbacterium endoborsara sp. nov., a novel actinobacterium isolated from Borszczowia aralocaspica.</title>
        <authorList>
            <person name="An D."/>
        </authorList>
    </citation>
    <scope>NUCLEOTIDE SEQUENCE [LARGE SCALE GENOMIC DNA]</scope>
    <source>
        <strain evidence="4 5">C1.15228</strain>
    </source>
</reference>
<dbReference type="OrthoDB" id="7374754at2"/>
<dbReference type="AlphaFoldDB" id="A0A367XT71"/>
<evidence type="ECO:0000313" key="4">
    <source>
        <dbReference type="EMBL" id="RCK56825.1"/>
    </source>
</evidence>
<dbReference type="CDD" id="cd01008">
    <property type="entry name" value="PBP2_NrtA_SsuA_CpmA_like"/>
    <property type="match status" value="1"/>
</dbReference>
<evidence type="ECO:0000256" key="2">
    <source>
        <dbReference type="SAM" id="SignalP"/>
    </source>
</evidence>
<dbReference type="SMART" id="SM00062">
    <property type="entry name" value="PBPb"/>
    <property type="match status" value="1"/>
</dbReference>
<keyword evidence="5" id="KW-1185">Reference proteome</keyword>
<evidence type="ECO:0000313" key="5">
    <source>
        <dbReference type="Proteomes" id="UP000253508"/>
    </source>
</evidence>
<protein>
    <submittedName>
        <fullName evidence="4">Aliphatic sulfonates ABC transporter substrate-binding protein</fullName>
    </submittedName>
</protein>
<dbReference type="PROSITE" id="PS51257">
    <property type="entry name" value="PROKAR_LIPOPROTEIN"/>
    <property type="match status" value="1"/>
</dbReference>
<dbReference type="SUPFAM" id="SSF53850">
    <property type="entry name" value="Periplasmic binding protein-like II"/>
    <property type="match status" value="1"/>
</dbReference>
<keyword evidence="2" id="KW-0732">Signal</keyword>
<dbReference type="PANTHER" id="PTHR30024:SF42">
    <property type="entry name" value="ALIPHATIC SULFONATES-BINDING PROTEIN-RELATED"/>
    <property type="match status" value="1"/>
</dbReference>
<feature type="domain" description="Solute-binding protein family 3/N-terminal" evidence="3">
    <location>
        <begin position="28"/>
        <end position="259"/>
    </location>
</feature>
<feature type="signal peptide" evidence="2">
    <location>
        <begin position="1"/>
        <end position="19"/>
    </location>
</feature>
<dbReference type="PANTHER" id="PTHR30024">
    <property type="entry name" value="ALIPHATIC SULFONATES-BINDING PROTEIN-RELATED"/>
    <property type="match status" value="1"/>
</dbReference>
<name>A0A367XT71_9MICO</name>
<organism evidence="4 5">
    <name type="scientific">Microbacterium sorbitolivorans</name>
    <dbReference type="NCBI Taxonomy" id="1867410"/>
    <lineage>
        <taxon>Bacteria</taxon>
        <taxon>Bacillati</taxon>
        <taxon>Actinomycetota</taxon>
        <taxon>Actinomycetes</taxon>
        <taxon>Micrococcales</taxon>
        <taxon>Microbacteriaceae</taxon>
        <taxon>Microbacterium</taxon>
    </lineage>
</organism>
<feature type="chain" id="PRO_5017051716" evidence="2">
    <location>
        <begin position="20"/>
        <end position="319"/>
    </location>
</feature>
<dbReference type="EMBL" id="QORO01000006">
    <property type="protein sequence ID" value="RCK56825.1"/>
    <property type="molecule type" value="Genomic_DNA"/>
</dbReference>
<evidence type="ECO:0000259" key="3">
    <source>
        <dbReference type="SMART" id="SM00062"/>
    </source>
</evidence>
<proteinExistence type="inferred from homology"/>
<accession>A0A367XT71</accession>
<dbReference type="Pfam" id="PF09084">
    <property type="entry name" value="NMT1"/>
    <property type="match status" value="1"/>
</dbReference>
<dbReference type="InterPro" id="IPR001638">
    <property type="entry name" value="Solute-binding_3/MltF_N"/>
</dbReference>